<dbReference type="AlphaFoldDB" id="A0A329MHF4"/>
<sequence length="64" mass="7239">MRFIDADCSFRACIRFRTLNEEGKVMAGKAGITEKTNLQLFSAASREKGILTRKLTDNFGYFSL</sequence>
<reference evidence="1 2" key="1">
    <citation type="journal article" date="2009" name="Int. J. Syst. Evol. Microbiol.">
        <title>Paenibacillus contaminans sp. nov., isolated from a contaminated laboratory plate.</title>
        <authorList>
            <person name="Chou J.H."/>
            <person name="Lee J.H."/>
            <person name="Lin M.C."/>
            <person name="Chang P.S."/>
            <person name="Arun A.B."/>
            <person name="Young C.C."/>
            <person name="Chen W.M."/>
        </authorList>
    </citation>
    <scope>NUCLEOTIDE SEQUENCE [LARGE SCALE GENOMIC DNA]</scope>
    <source>
        <strain evidence="1 2">CKOBP-6</strain>
    </source>
</reference>
<evidence type="ECO:0000313" key="2">
    <source>
        <dbReference type="Proteomes" id="UP000250369"/>
    </source>
</evidence>
<keyword evidence="2" id="KW-1185">Reference proteome</keyword>
<evidence type="ECO:0000313" key="1">
    <source>
        <dbReference type="EMBL" id="RAV19305.1"/>
    </source>
</evidence>
<dbReference type="Proteomes" id="UP000250369">
    <property type="component" value="Unassembled WGS sequence"/>
</dbReference>
<organism evidence="1 2">
    <name type="scientific">Paenibacillus contaminans</name>
    <dbReference type="NCBI Taxonomy" id="450362"/>
    <lineage>
        <taxon>Bacteria</taxon>
        <taxon>Bacillati</taxon>
        <taxon>Bacillota</taxon>
        <taxon>Bacilli</taxon>
        <taxon>Bacillales</taxon>
        <taxon>Paenibacillaceae</taxon>
        <taxon>Paenibacillus</taxon>
    </lineage>
</organism>
<protein>
    <submittedName>
        <fullName evidence="1">Uncharacterized protein</fullName>
    </submittedName>
</protein>
<comment type="caution">
    <text evidence="1">The sequence shown here is derived from an EMBL/GenBank/DDBJ whole genome shotgun (WGS) entry which is preliminary data.</text>
</comment>
<dbReference type="EMBL" id="QMFB01000012">
    <property type="protein sequence ID" value="RAV19305.1"/>
    <property type="molecule type" value="Genomic_DNA"/>
</dbReference>
<gene>
    <name evidence="1" type="ORF">DQG23_20105</name>
</gene>
<name>A0A329MHF4_9BACL</name>
<accession>A0A329MHF4</accession>
<proteinExistence type="predicted"/>